<dbReference type="SUPFAM" id="SSF160719">
    <property type="entry name" value="gpW/gp25-like"/>
    <property type="match status" value="1"/>
</dbReference>
<dbReference type="STRING" id="1560201.NG42_15905"/>
<dbReference type="OrthoDB" id="1524306at2"/>
<dbReference type="Pfam" id="PF04965">
    <property type="entry name" value="GPW_gp25"/>
    <property type="match status" value="1"/>
</dbReference>
<evidence type="ECO:0000313" key="3">
    <source>
        <dbReference type="EMBL" id="KOC90579.1"/>
    </source>
</evidence>
<evidence type="ECO:0000313" key="5">
    <source>
        <dbReference type="Proteomes" id="UP000037088"/>
    </source>
</evidence>
<evidence type="ECO:0000313" key="2">
    <source>
        <dbReference type="EMBL" id="KOC88542.1"/>
    </source>
</evidence>
<keyword evidence="5" id="KW-1185">Reference proteome</keyword>
<dbReference type="Proteomes" id="UP000037088">
    <property type="component" value="Unassembled WGS sequence"/>
</dbReference>
<protein>
    <submittedName>
        <fullName evidence="3">Type VI secretion system lysozyme-like protein</fullName>
    </submittedName>
</protein>
<accession>A0A0L7T598</accession>
<dbReference type="Proteomes" id="UP000036851">
    <property type="component" value="Unassembled WGS sequence"/>
</dbReference>
<dbReference type="EMBL" id="JRXF01000029">
    <property type="protein sequence ID" value="KOC90579.1"/>
    <property type="molecule type" value="Genomic_DNA"/>
</dbReference>
<dbReference type="RefSeq" id="WP_052900664.1">
    <property type="nucleotide sequence ID" value="NZ_JRXE01000023.1"/>
</dbReference>
<dbReference type="Gene3D" id="3.10.450.40">
    <property type="match status" value="1"/>
</dbReference>
<dbReference type="NCBIfam" id="TIGR03357">
    <property type="entry name" value="VI_zyme"/>
    <property type="match status" value="1"/>
</dbReference>
<dbReference type="PATRIC" id="fig|1560201.3.peg.3368"/>
<dbReference type="AlphaFoldDB" id="A0A0L7T598"/>
<sequence length="141" mass="16154">MNPSLFEMLSFNFAGELDLDQVNEREQVIMSVLDNMQRILNSRAGSLAHLPDYGLPDMSEILQGLPATAHRLMAVLKHTLLKYEPRLKDVELTLMTQRTPGHLRYTLEAELKQIGLVRFGTEFIPEGRVLVRHLRQKGQMN</sequence>
<gene>
    <name evidence="2" type="ORF">NG42_15905</name>
    <name evidence="3" type="ORF">NG43_17085</name>
</gene>
<proteinExistence type="predicted"/>
<evidence type="ECO:0000259" key="1">
    <source>
        <dbReference type="Pfam" id="PF04965"/>
    </source>
</evidence>
<name>A0A0L7T598_9GAMM</name>
<dbReference type="EMBL" id="JRXE01000023">
    <property type="protein sequence ID" value="KOC88542.1"/>
    <property type="molecule type" value="Genomic_DNA"/>
</dbReference>
<feature type="domain" description="IraD/Gp25-like" evidence="1">
    <location>
        <begin position="31"/>
        <end position="112"/>
    </location>
</feature>
<dbReference type="InterPro" id="IPR007048">
    <property type="entry name" value="IraD/Gp25-like"/>
</dbReference>
<dbReference type="InterPro" id="IPR017737">
    <property type="entry name" value="TssE1-like"/>
</dbReference>
<evidence type="ECO:0000313" key="4">
    <source>
        <dbReference type="Proteomes" id="UP000036851"/>
    </source>
</evidence>
<reference evidence="4 5" key="1">
    <citation type="journal article" date="2015" name="Int. J. Syst. Evol. Microbiol.">
        <title>Erwinia iniecta sp. nov., isolated from Russian wheat aphids (Diuraphis noxia).</title>
        <authorList>
            <person name="Campillo T."/>
            <person name="Luna E."/>
            <person name="Portier P."/>
            <person name="Fischer-Le Saux M."/>
            <person name="Lapitan N."/>
            <person name="Tisserat N.A."/>
            <person name="Leach J.E."/>
        </authorList>
    </citation>
    <scope>NUCLEOTIDE SEQUENCE [LARGE SCALE GENOMIC DNA]</scope>
    <source>
        <strain evidence="2 5">B120</strain>
        <strain evidence="3 4">B149</strain>
    </source>
</reference>
<comment type="caution">
    <text evidence="3">The sequence shown here is derived from an EMBL/GenBank/DDBJ whole genome shotgun (WGS) entry which is preliminary data.</text>
</comment>
<organism evidence="3 4">
    <name type="scientific">Winslowiella iniecta</name>
    <dbReference type="NCBI Taxonomy" id="1560201"/>
    <lineage>
        <taxon>Bacteria</taxon>
        <taxon>Pseudomonadati</taxon>
        <taxon>Pseudomonadota</taxon>
        <taxon>Gammaproteobacteria</taxon>
        <taxon>Enterobacterales</taxon>
        <taxon>Erwiniaceae</taxon>
        <taxon>Winslowiella</taxon>
    </lineage>
</organism>